<protein>
    <recommendedName>
        <fullName evidence="4">Erythromycin biosynthesis protein CIII-like C-terminal domain-containing protein</fullName>
    </recommendedName>
</protein>
<evidence type="ECO:0000259" key="4">
    <source>
        <dbReference type="Pfam" id="PF06722"/>
    </source>
</evidence>
<comment type="similarity">
    <text evidence="1">Belongs to the UDP-glycosyltransferase family.</text>
</comment>
<dbReference type="EMBL" id="LJOY01000036">
    <property type="protein sequence ID" value="OBQ25128.1"/>
    <property type="molecule type" value="Genomic_DNA"/>
</dbReference>
<reference evidence="5 6" key="1">
    <citation type="submission" date="2015-09" db="EMBL/GenBank/DDBJ databases">
        <title>Whole genome shotgun sequence assembly of Aphanizomenon flos-aquae UKL13.</title>
        <authorList>
            <person name="Driscoll C."/>
        </authorList>
    </citation>
    <scope>NUCLEOTIDE SEQUENCE [LARGE SCALE GENOMIC DNA]</scope>
    <source>
        <strain evidence="5">MDT13</strain>
    </source>
</reference>
<dbReference type="Gene3D" id="3.40.50.2000">
    <property type="entry name" value="Glycogen Phosphorylase B"/>
    <property type="match status" value="2"/>
</dbReference>
<proteinExistence type="inferred from homology"/>
<dbReference type="CDD" id="cd03784">
    <property type="entry name" value="GT1_Gtf-like"/>
    <property type="match status" value="1"/>
</dbReference>
<accession>A0A1B7VW73</accession>
<evidence type="ECO:0000313" key="5">
    <source>
        <dbReference type="EMBL" id="OBQ25128.1"/>
    </source>
</evidence>
<dbReference type="PATRIC" id="fig|1710894.3.peg.68"/>
<evidence type="ECO:0000313" key="6">
    <source>
        <dbReference type="Proteomes" id="UP000092382"/>
    </source>
</evidence>
<gene>
    <name evidence="5" type="ORF">AN481_11720</name>
</gene>
<evidence type="ECO:0000256" key="3">
    <source>
        <dbReference type="ARBA" id="ARBA00022679"/>
    </source>
</evidence>
<evidence type="ECO:0000256" key="1">
    <source>
        <dbReference type="ARBA" id="ARBA00009995"/>
    </source>
</evidence>
<keyword evidence="2" id="KW-0328">Glycosyltransferase</keyword>
<feature type="domain" description="Erythromycin biosynthesis protein CIII-like C-terminal" evidence="4">
    <location>
        <begin position="276"/>
        <end position="385"/>
    </location>
</feature>
<dbReference type="Proteomes" id="UP000092382">
    <property type="component" value="Unassembled WGS sequence"/>
</dbReference>
<dbReference type="GO" id="GO:0008194">
    <property type="term" value="F:UDP-glycosyltransferase activity"/>
    <property type="evidence" value="ECO:0007669"/>
    <property type="project" value="InterPro"/>
</dbReference>
<dbReference type="SUPFAM" id="SSF53756">
    <property type="entry name" value="UDP-Glycosyltransferase/glycogen phosphorylase"/>
    <property type="match status" value="1"/>
</dbReference>
<organism evidence="5 6">
    <name type="scientific">Aphanizomenon flos-aquae LD13</name>
    <dbReference type="NCBI Taxonomy" id="1710894"/>
    <lineage>
        <taxon>Bacteria</taxon>
        <taxon>Bacillati</taxon>
        <taxon>Cyanobacteriota</taxon>
        <taxon>Cyanophyceae</taxon>
        <taxon>Nostocales</taxon>
        <taxon>Aphanizomenonaceae</taxon>
        <taxon>Aphanizomenon</taxon>
    </lineage>
</organism>
<dbReference type="AlphaFoldDB" id="A0A1B7VW73"/>
<dbReference type="InterPro" id="IPR006326">
    <property type="entry name" value="UDPGT_MGT-like"/>
</dbReference>
<dbReference type="STRING" id="1803587.GCA_001593825_00686"/>
<dbReference type="PANTHER" id="PTHR48043">
    <property type="entry name" value="EG:EG0003.4 PROTEIN-RELATED"/>
    <property type="match status" value="1"/>
</dbReference>
<keyword evidence="3" id="KW-0808">Transferase</keyword>
<dbReference type="InterPro" id="IPR010610">
    <property type="entry name" value="EryCIII-like_C"/>
</dbReference>
<dbReference type="InterPro" id="IPR050271">
    <property type="entry name" value="UDP-glycosyltransferase"/>
</dbReference>
<evidence type="ECO:0000256" key="2">
    <source>
        <dbReference type="ARBA" id="ARBA00022676"/>
    </source>
</evidence>
<dbReference type="FunFam" id="3.40.50.2000:FF:000072">
    <property type="entry name" value="Glycosyl transferase"/>
    <property type="match status" value="1"/>
</dbReference>
<dbReference type="Pfam" id="PF06722">
    <property type="entry name" value="EryCIII-like_C"/>
    <property type="match status" value="1"/>
</dbReference>
<comment type="caution">
    <text evidence="5">The sequence shown here is derived from an EMBL/GenBank/DDBJ whole genome shotgun (WGS) entry which is preliminary data.</text>
</comment>
<dbReference type="NCBIfam" id="TIGR01426">
    <property type="entry name" value="MGT"/>
    <property type="match status" value="1"/>
</dbReference>
<dbReference type="GO" id="GO:0016758">
    <property type="term" value="F:hexosyltransferase activity"/>
    <property type="evidence" value="ECO:0007669"/>
    <property type="project" value="InterPro"/>
</dbReference>
<dbReference type="InterPro" id="IPR002213">
    <property type="entry name" value="UDP_glucos_trans"/>
</dbReference>
<sequence length="408" mass="46642">MADIAFFDLPSYTRIDTTLGLIQELADRGEKIDYYYFDEFRDKIESAGARFQPLPSMKPPDSDPTLQSRLIEYCLDAVPILLENLKVNRPKLIVFHAKCLWAAICADLLNISSVCFHTNFLLPPHFLPPLPLLLAAYPINDILKHLQRFYRHQRLWQQLTQKYTLKSISKKDVFQLQPNSMNLRGDLNIVYTSEMFQIQRSYFDASYIFTGPCYSERAVDSQFPLLKSAEKPIIYISLGSVTLYNSKTFFYQKCLQAFANSEYTVVMSVGKFIDIAELGNIPPNFIVSNYVPQMQVLQQASVFITHGGTNSTWEALIHKVPLIVFPQGGDQYLVANRVEELNIGVWVKQKNIAPLKLRSLVEQIIKDEKIRSNIDLLSDSLITSGGTQKAVDKILEFKQRNSISHVLQ</sequence>
<dbReference type="PANTHER" id="PTHR48043:SF145">
    <property type="entry name" value="FI06409P-RELATED"/>
    <property type="match status" value="1"/>
</dbReference>
<name>A0A1B7VW73_APHFL</name>